<evidence type="ECO:0000313" key="3">
    <source>
        <dbReference type="EMBL" id="MFC3228286.1"/>
    </source>
</evidence>
<reference evidence="4" key="1">
    <citation type="journal article" date="2019" name="Int. J. Syst. Evol. Microbiol.">
        <title>The Global Catalogue of Microorganisms (GCM) 10K type strain sequencing project: providing services to taxonomists for standard genome sequencing and annotation.</title>
        <authorList>
            <consortium name="The Broad Institute Genomics Platform"/>
            <consortium name="The Broad Institute Genome Sequencing Center for Infectious Disease"/>
            <person name="Wu L."/>
            <person name="Ma J."/>
        </authorList>
    </citation>
    <scope>NUCLEOTIDE SEQUENCE [LARGE SCALE GENOMIC DNA]</scope>
    <source>
        <strain evidence="4">KCTC 42964</strain>
    </source>
</reference>
<evidence type="ECO:0000256" key="1">
    <source>
        <dbReference type="ARBA" id="ARBA00006484"/>
    </source>
</evidence>
<evidence type="ECO:0000256" key="2">
    <source>
        <dbReference type="ARBA" id="ARBA00023002"/>
    </source>
</evidence>
<dbReference type="PANTHER" id="PTHR42760">
    <property type="entry name" value="SHORT-CHAIN DEHYDROGENASES/REDUCTASES FAMILY MEMBER"/>
    <property type="match status" value="1"/>
</dbReference>
<dbReference type="InterPro" id="IPR036291">
    <property type="entry name" value="NAD(P)-bd_dom_sf"/>
</dbReference>
<proteinExistence type="inferred from homology"/>
<dbReference type="PRINTS" id="PR00081">
    <property type="entry name" value="GDHRDH"/>
</dbReference>
<keyword evidence="2" id="KW-0560">Oxidoreductase</keyword>
<dbReference type="SUPFAM" id="SSF51735">
    <property type="entry name" value="NAD(P)-binding Rossmann-fold domains"/>
    <property type="match status" value="1"/>
</dbReference>
<evidence type="ECO:0000313" key="4">
    <source>
        <dbReference type="Proteomes" id="UP001595528"/>
    </source>
</evidence>
<dbReference type="Proteomes" id="UP001595528">
    <property type="component" value="Unassembled WGS sequence"/>
</dbReference>
<protein>
    <submittedName>
        <fullName evidence="3">SDR family oxidoreductase</fullName>
    </submittedName>
</protein>
<dbReference type="EMBL" id="JBHRTR010000028">
    <property type="protein sequence ID" value="MFC3228286.1"/>
    <property type="molecule type" value="Genomic_DNA"/>
</dbReference>
<accession>A0ABV7L0V5</accession>
<dbReference type="Pfam" id="PF13561">
    <property type="entry name" value="adh_short_C2"/>
    <property type="match status" value="1"/>
</dbReference>
<dbReference type="InterPro" id="IPR002347">
    <property type="entry name" value="SDR_fam"/>
</dbReference>
<organism evidence="3 4">
    <name type="scientific">Marinibaculum pumilum</name>
    <dbReference type="NCBI Taxonomy" id="1766165"/>
    <lineage>
        <taxon>Bacteria</taxon>
        <taxon>Pseudomonadati</taxon>
        <taxon>Pseudomonadota</taxon>
        <taxon>Alphaproteobacteria</taxon>
        <taxon>Rhodospirillales</taxon>
        <taxon>Rhodospirillaceae</taxon>
        <taxon>Marinibaculum</taxon>
    </lineage>
</organism>
<dbReference type="RefSeq" id="WP_379901262.1">
    <property type="nucleotide sequence ID" value="NZ_JBHRTR010000028.1"/>
</dbReference>
<sequence>MRKGRVVLVTQVQHFVGEPAVKALLEAGAKVVAQDDAFGDAATRKAWEETHPGAIAVGDLEPGAIVAAAVAAAGRLDAVVSNDAYPAVKGAVDEADPEEFRRGIEAMMVRPFMLAGAAVRQMKAQAAEGAQETEGSQGGGSILFVTSASTVHGIPNYSMYVAARAGTNGLAVTLSKELARHGISVNALAPNFVESPTYFPPSLMADPKTRDKILSNIPLRRLGRPEEVAAAITFLVSGDSDFLTGQVIPIAGGWA</sequence>
<comment type="caution">
    <text evidence="3">The sequence shown here is derived from an EMBL/GenBank/DDBJ whole genome shotgun (WGS) entry which is preliminary data.</text>
</comment>
<keyword evidence="4" id="KW-1185">Reference proteome</keyword>
<gene>
    <name evidence="3" type="ORF">ACFOGJ_13655</name>
</gene>
<dbReference type="Gene3D" id="3.40.50.720">
    <property type="entry name" value="NAD(P)-binding Rossmann-like Domain"/>
    <property type="match status" value="1"/>
</dbReference>
<comment type="similarity">
    <text evidence="1">Belongs to the short-chain dehydrogenases/reductases (SDR) family.</text>
</comment>
<dbReference type="PANTHER" id="PTHR42760:SF133">
    <property type="entry name" value="3-OXOACYL-[ACYL-CARRIER-PROTEIN] REDUCTASE"/>
    <property type="match status" value="1"/>
</dbReference>
<name>A0ABV7L0V5_9PROT</name>